<protein>
    <submittedName>
        <fullName evidence="4">Retroelement pol polyprotein-like</fullName>
    </submittedName>
</protein>
<evidence type="ECO:0000259" key="3">
    <source>
        <dbReference type="Pfam" id="PF14244"/>
    </source>
</evidence>
<evidence type="ECO:0000259" key="2">
    <source>
        <dbReference type="Pfam" id="PF07727"/>
    </source>
</evidence>
<evidence type="ECO:0000313" key="4">
    <source>
        <dbReference type="EMBL" id="KAJ4799431.1"/>
    </source>
</evidence>
<dbReference type="InterPro" id="IPR029472">
    <property type="entry name" value="Copia-like_N"/>
</dbReference>
<feature type="domain" description="Reverse transcriptase Ty1/copia-type" evidence="2">
    <location>
        <begin position="594"/>
        <end position="836"/>
    </location>
</feature>
<feature type="compositionally biased region" description="Basic residues" evidence="1">
    <location>
        <begin position="304"/>
        <end position="316"/>
    </location>
</feature>
<organism evidence="4 5">
    <name type="scientific">Rhynchospora pubera</name>
    <dbReference type="NCBI Taxonomy" id="906938"/>
    <lineage>
        <taxon>Eukaryota</taxon>
        <taxon>Viridiplantae</taxon>
        <taxon>Streptophyta</taxon>
        <taxon>Embryophyta</taxon>
        <taxon>Tracheophyta</taxon>
        <taxon>Spermatophyta</taxon>
        <taxon>Magnoliopsida</taxon>
        <taxon>Liliopsida</taxon>
        <taxon>Poales</taxon>
        <taxon>Cyperaceae</taxon>
        <taxon>Cyperoideae</taxon>
        <taxon>Rhynchosporeae</taxon>
        <taxon>Rhynchospora</taxon>
    </lineage>
</organism>
<evidence type="ECO:0000313" key="5">
    <source>
        <dbReference type="Proteomes" id="UP001140206"/>
    </source>
</evidence>
<accession>A0AAV8G6P9</accession>
<dbReference type="Proteomes" id="UP001140206">
    <property type="component" value="Chromosome 2"/>
</dbReference>
<dbReference type="CDD" id="cd09272">
    <property type="entry name" value="RNase_HI_RT_Ty1"/>
    <property type="match status" value="1"/>
</dbReference>
<comment type="caution">
    <text evidence="4">The sequence shown here is derived from an EMBL/GenBank/DDBJ whole genome shotgun (WGS) entry which is preliminary data.</text>
</comment>
<feature type="domain" description="Retrotransposon Copia-like N-terminal" evidence="3">
    <location>
        <begin position="31"/>
        <end position="77"/>
    </location>
</feature>
<proteinExistence type="predicted"/>
<reference evidence="4" key="1">
    <citation type="submission" date="2022-08" db="EMBL/GenBank/DDBJ databases">
        <authorList>
            <person name="Marques A."/>
        </authorList>
    </citation>
    <scope>NUCLEOTIDE SEQUENCE</scope>
    <source>
        <strain evidence="4">RhyPub2mFocal</strain>
        <tissue evidence="4">Leaves</tissue>
    </source>
</reference>
<sequence length="1077" mass="119322">MAGIQDTIDSKDSTKKVQSKVIDATSPFYLHPSDNPGTTISSCILKGDNYDLWEKAMKNALRAKNKLGFVNGTLPKPVATTPEAVFWEPCNSMLVSWLFNSIDSSLQPSIAYFETVKELWDDLRERFSVGNAPRIHQLKADIAAAKQNGQSVVAYYTRLKSMWDELSQYSRVPVCTCTGCTCNAAAELAKEREEERTHQFLMGLDDAVFGTVRSNILSMEPLPSLNKVYSMVVQEERHKTVVRGREQRVDAVGFAVRASKSDPSQPKSELLEKSICSHCSKVGHDVSRCFELIGYPEGWSTRGRGNRGGRGGRGRGRNQAQAAAHAVQGGVQPNTGVHPSAGVQAMAVPGLTDTQVQQIMAILSNTNISSSGASNERVNGDFLVSRDVVFCETEFPFGQEIVVSTNTNLEELRARGRTDDLFDYFASDSAPESHDDAPASAPAPDTGDAPAPDTSDAPAPVPENTQDAPASEHVSSNDGAAPETIPDAPAPTDAPALEAVGPARRARKCPARLQDYICYTARCSSSKAHATHVHTSGSPYPISNYVTCNKFSMQHRKFLAAVTKEKEPEFYGEAMKLKQWRTAMQDEIEALERNNTWTLEELPKGKTAIGCKWVYRVKYNSDGAVERYKARLVVLGNRQKEGVDFNETFAPVAKMVSVRTFLAVAIAKNWELHQMDVHNAFLHGDLNEEVYMKLPPGFASTHPGQVCRLRKSLYGLRQAPRMWFSKLVSALETYGFIQSKADYSLFAYRNGNIFITVLVYVDDLVIAGNNGEAILNFKSYLSRAFSMKDLGVLKYFLGIEFARNATGLVLCQRKYTLDILAEYGLLGSKPAATPLEQNHNLSTLHGESMAEPEKYRRLVGKLIYLTITRLELSYSVHILAQFMQNPLSAHYDAALRVLRYLKNSPGQGLLLRADNDLRLYAYCDSDWAACPLTRRSLSGYFILLGRSPISWKTKKQHTVARSSAEAEYRSMAAAACELTWLRSLLQFLGVSHPEPVKLFCDSQAALHITANPVFHERTKHIEIDCHYVRDQICAGLIEAFYVRSSDQLADLFTKSLGKQQFTYLIGKLGICDLHAPT</sequence>
<name>A0AAV8G6P9_9POAL</name>
<keyword evidence="5" id="KW-1185">Reference proteome</keyword>
<dbReference type="SUPFAM" id="SSF56672">
    <property type="entry name" value="DNA/RNA polymerases"/>
    <property type="match status" value="1"/>
</dbReference>
<dbReference type="AlphaFoldDB" id="A0AAV8G6P9"/>
<dbReference type="PANTHER" id="PTHR11439">
    <property type="entry name" value="GAG-POL-RELATED RETROTRANSPOSON"/>
    <property type="match status" value="1"/>
</dbReference>
<feature type="compositionally biased region" description="Polar residues" evidence="1">
    <location>
        <begin position="463"/>
        <end position="478"/>
    </location>
</feature>
<feature type="region of interest" description="Disordered" evidence="1">
    <location>
        <begin position="300"/>
        <end position="321"/>
    </location>
</feature>
<feature type="compositionally biased region" description="Low complexity" evidence="1">
    <location>
        <begin position="480"/>
        <end position="499"/>
    </location>
</feature>
<dbReference type="PANTHER" id="PTHR11439:SF462">
    <property type="match status" value="1"/>
</dbReference>
<dbReference type="Pfam" id="PF14244">
    <property type="entry name" value="Retrotran_gag_3"/>
    <property type="match status" value="1"/>
</dbReference>
<feature type="region of interest" description="Disordered" evidence="1">
    <location>
        <begin position="425"/>
        <end position="505"/>
    </location>
</feature>
<gene>
    <name evidence="4" type="ORF">LUZ62_050677</name>
</gene>
<dbReference type="Pfam" id="PF07727">
    <property type="entry name" value="RVT_2"/>
    <property type="match status" value="1"/>
</dbReference>
<dbReference type="EMBL" id="JAMFTS010000002">
    <property type="protein sequence ID" value="KAJ4799431.1"/>
    <property type="molecule type" value="Genomic_DNA"/>
</dbReference>
<dbReference type="InterPro" id="IPR043502">
    <property type="entry name" value="DNA/RNA_pol_sf"/>
</dbReference>
<feature type="compositionally biased region" description="Low complexity" evidence="1">
    <location>
        <begin position="438"/>
        <end position="458"/>
    </location>
</feature>
<dbReference type="InterPro" id="IPR013103">
    <property type="entry name" value="RVT_2"/>
</dbReference>
<evidence type="ECO:0000256" key="1">
    <source>
        <dbReference type="SAM" id="MobiDB-lite"/>
    </source>
</evidence>